<evidence type="ECO:0000256" key="6">
    <source>
        <dbReference type="ARBA" id="ARBA00023125"/>
    </source>
</evidence>
<dbReference type="GO" id="GO:0008270">
    <property type="term" value="F:zinc ion binding"/>
    <property type="evidence" value="ECO:0007669"/>
    <property type="project" value="UniProtKB-KW"/>
</dbReference>
<gene>
    <name evidence="10" type="ORF">V1477_000798</name>
</gene>
<dbReference type="InterPro" id="IPR043449">
    <property type="entry name" value="PHF20-like"/>
</dbReference>
<dbReference type="EMBL" id="JAYRBN010000008">
    <property type="protein sequence ID" value="KAL2750695.1"/>
    <property type="molecule type" value="Genomic_DNA"/>
</dbReference>
<evidence type="ECO:0000256" key="1">
    <source>
        <dbReference type="ARBA" id="ARBA00004123"/>
    </source>
</evidence>
<organism evidence="10 11">
    <name type="scientific">Vespula maculifrons</name>
    <name type="common">Eastern yellow jacket</name>
    <name type="synonym">Wasp</name>
    <dbReference type="NCBI Taxonomy" id="7453"/>
    <lineage>
        <taxon>Eukaryota</taxon>
        <taxon>Metazoa</taxon>
        <taxon>Ecdysozoa</taxon>
        <taxon>Arthropoda</taxon>
        <taxon>Hexapoda</taxon>
        <taxon>Insecta</taxon>
        <taxon>Pterygota</taxon>
        <taxon>Neoptera</taxon>
        <taxon>Endopterygota</taxon>
        <taxon>Hymenoptera</taxon>
        <taxon>Apocrita</taxon>
        <taxon>Aculeata</taxon>
        <taxon>Vespoidea</taxon>
        <taxon>Vespidae</taxon>
        <taxon>Vespinae</taxon>
        <taxon>Vespula</taxon>
    </lineage>
</organism>
<evidence type="ECO:0000313" key="11">
    <source>
        <dbReference type="Proteomes" id="UP001607303"/>
    </source>
</evidence>
<keyword evidence="11" id="KW-1185">Reference proteome</keyword>
<comment type="caution">
    <text evidence="10">The sequence shown here is derived from an EMBL/GenBank/DDBJ whole genome shotgun (WGS) entry which is preliminary data.</text>
</comment>
<dbReference type="GO" id="GO:0005634">
    <property type="term" value="C:nucleus"/>
    <property type="evidence" value="ECO:0007669"/>
    <property type="project" value="UniProtKB-SubCell"/>
</dbReference>
<evidence type="ECO:0000256" key="4">
    <source>
        <dbReference type="ARBA" id="ARBA00022771"/>
    </source>
</evidence>
<protein>
    <submittedName>
        <fullName evidence="10">PHD finger protein 20 isoform X3</fullName>
    </submittedName>
</protein>
<evidence type="ECO:0000256" key="3">
    <source>
        <dbReference type="ARBA" id="ARBA00022737"/>
    </source>
</evidence>
<evidence type="ECO:0000256" key="7">
    <source>
        <dbReference type="ARBA" id="ARBA00023242"/>
    </source>
</evidence>
<dbReference type="Pfam" id="PF05485">
    <property type="entry name" value="THAP"/>
    <property type="match status" value="1"/>
</dbReference>
<dbReference type="CDD" id="cd20104">
    <property type="entry name" value="MBT_PHF20L1-like"/>
    <property type="match status" value="1"/>
</dbReference>
<keyword evidence="3" id="KW-0677">Repeat</keyword>
<keyword evidence="6 8" id="KW-0238">DNA-binding</keyword>
<keyword evidence="2" id="KW-0479">Metal-binding</keyword>
<sequence length="362" mass="41085">MKRRRIARSRAKGVPPAGAMRMARKCCVPNCEIDVQEARTKGLPLHKFPKDTVLRGRWLTSGGFETSFKPTPGQVVCHRHFKRADYEAANKTNKLALKKGSVPSVFADYDNHPDPVIMSVKTSTSYAQEDLDLINAEILNMRHSPLISEDRTSKSDSCGETCYSRPESSADSVNLLETSDLMEQRCKLSTGKDSSIMKEETLDDTEIKVNSMAIQLGIVEPEIAMQHVSKDLILKTELNGFKEVNEKEFDKVNDLKTKMLNRDSLKFFPGAKLEAKDFNEKWYSAKVVETDWVEREVLIHFDKWSARFDEWIPMDSSRLRVLQTETKEANMREFSVGERILATWADGRKYPAKVNAVLGNGK</sequence>
<keyword evidence="7" id="KW-0539">Nucleus</keyword>
<dbReference type="SMART" id="SM00692">
    <property type="entry name" value="DM3"/>
    <property type="match status" value="1"/>
</dbReference>
<dbReference type="GO" id="GO:0003677">
    <property type="term" value="F:DNA binding"/>
    <property type="evidence" value="ECO:0007669"/>
    <property type="project" value="UniProtKB-UniRule"/>
</dbReference>
<reference evidence="10 11" key="1">
    <citation type="journal article" date="2024" name="Ann. Entomol. Soc. Am.">
        <title>Genomic analyses of the southern and eastern yellowjacket wasps (Hymenoptera: Vespidae) reveal evolutionary signatures of social life.</title>
        <authorList>
            <person name="Catto M.A."/>
            <person name="Caine P.B."/>
            <person name="Orr S.E."/>
            <person name="Hunt B.G."/>
            <person name="Goodisman M.A.D."/>
        </authorList>
    </citation>
    <scope>NUCLEOTIDE SEQUENCE [LARGE SCALE GENOMIC DNA]</scope>
    <source>
        <strain evidence="10">232</strain>
        <tissue evidence="10">Head and thorax</tissue>
    </source>
</reference>
<feature type="domain" description="THAP-type" evidence="9">
    <location>
        <begin position="22"/>
        <end position="106"/>
    </location>
</feature>
<evidence type="ECO:0000259" key="9">
    <source>
        <dbReference type="PROSITE" id="PS50950"/>
    </source>
</evidence>
<dbReference type="PANTHER" id="PTHR15856">
    <property type="entry name" value="PHD FINGER PROTEIN 20-RELATED"/>
    <property type="match status" value="1"/>
</dbReference>
<accession>A0ABD2CZZ7</accession>
<dbReference type="Gene3D" id="6.20.210.20">
    <property type="entry name" value="THAP domain"/>
    <property type="match status" value="1"/>
</dbReference>
<dbReference type="SUPFAM" id="SSF57716">
    <property type="entry name" value="Glucocorticoid receptor-like (DNA-binding domain)"/>
    <property type="match status" value="1"/>
</dbReference>
<dbReference type="AlphaFoldDB" id="A0ABD2CZZ7"/>
<name>A0ABD2CZZ7_VESMC</name>
<evidence type="ECO:0000313" key="10">
    <source>
        <dbReference type="EMBL" id="KAL2750695.1"/>
    </source>
</evidence>
<dbReference type="SUPFAM" id="SSF63748">
    <property type="entry name" value="Tudor/PWWP/MBT"/>
    <property type="match status" value="1"/>
</dbReference>
<keyword evidence="5" id="KW-0862">Zinc</keyword>
<dbReference type="Gene3D" id="2.30.30.140">
    <property type="match status" value="2"/>
</dbReference>
<dbReference type="PROSITE" id="PS50950">
    <property type="entry name" value="ZF_THAP"/>
    <property type="match status" value="1"/>
</dbReference>
<dbReference type="Proteomes" id="UP001607303">
    <property type="component" value="Unassembled WGS sequence"/>
</dbReference>
<proteinExistence type="predicted"/>
<evidence type="ECO:0000256" key="5">
    <source>
        <dbReference type="ARBA" id="ARBA00022833"/>
    </source>
</evidence>
<dbReference type="InterPro" id="IPR006612">
    <property type="entry name" value="THAP_Znf"/>
</dbReference>
<dbReference type="PANTHER" id="PTHR15856:SF51">
    <property type="entry name" value="MBD-R2"/>
    <property type="match status" value="1"/>
</dbReference>
<keyword evidence="4 8" id="KW-0863">Zinc-finger</keyword>
<comment type="subcellular location">
    <subcellularLocation>
        <location evidence="1">Nucleus</location>
    </subcellularLocation>
</comment>
<evidence type="ECO:0000256" key="2">
    <source>
        <dbReference type="ARBA" id="ARBA00022723"/>
    </source>
</evidence>
<evidence type="ECO:0000256" key="8">
    <source>
        <dbReference type="PROSITE-ProRule" id="PRU00309"/>
    </source>
</evidence>
<dbReference type="SMART" id="SM00980">
    <property type="entry name" value="THAP"/>
    <property type="match status" value="1"/>
</dbReference>
<dbReference type="InterPro" id="IPR038441">
    <property type="entry name" value="THAP_Znf_sf"/>
</dbReference>